<evidence type="ECO:0000256" key="3">
    <source>
        <dbReference type="ARBA" id="ARBA00023034"/>
    </source>
</evidence>
<protein>
    <recommendedName>
        <fullName evidence="2">Conserved oligomeric Golgi complex subunit 5</fullName>
    </recommendedName>
</protein>
<dbReference type="PANTHER" id="PTHR13228">
    <property type="entry name" value="CONSERVED OLIGOMERIC GOLGI COMPLEX COMPONENT 5"/>
    <property type="match status" value="1"/>
</dbReference>
<feature type="region of interest" description="Disordered" evidence="5">
    <location>
        <begin position="162"/>
        <end position="191"/>
    </location>
</feature>
<dbReference type="PANTHER" id="PTHR13228:SF3">
    <property type="entry name" value="CONSERVED OLIGOMERIC GOLGI COMPLEX SUBUNIT 5"/>
    <property type="match status" value="1"/>
</dbReference>
<comment type="caution">
    <text evidence="8">The sequence shown here is derived from an EMBL/GenBank/DDBJ whole genome shotgun (WGS) entry which is preliminary data.</text>
</comment>
<feature type="domain" description="Conserved oligomeric Golgi complex subunit 5 N-terminal" evidence="6">
    <location>
        <begin position="6"/>
        <end position="156"/>
    </location>
</feature>
<keyword evidence="9" id="KW-1185">Reference proteome</keyword>
<dbReference type="EMBL" id="MU150237">
    <property type="protein sequence ID" value="KAF9467272.1"/>
    <property type="molecule type" value="Genomic_DNA"/>
</dbReference>
<dbReference type="GO" id="GO:0017119">
    <property type="term" value="C:Golgi transport complex"/>
    <property type="evidence" value="ECO:0007669"/>
    <property type="project" value="InterPro"/>
</dbReference>
<sequence length="882" mass="96697">MSDVSVFSSPNFDSNEYANAILAGETHPPLLDSKSAGKVVTARPTTQDPPAKEDISVAISKLTFGIDDVSKQIKNMVTTHHEDLLSQAASANNLSGSLTSVREGLSGLDSSLEKLRLKIRVPYQSLQKNVTRLQKLQQASDVLRRTSRFVGLTRRLQVQMTDMDGGDTTGDKKGKMRANGATDSHGLLGQGHDLEDEKERTIAKAALSIAELAALLDGPGEQPSIPLQEYRLSDGTNNTESTTLSNDIDNSGTRISLRSIETVAAHVPFIEYARAKVTSEMESMVLTGLTTLNQSLLASSLQTAYNLRVLPELVQNLILDLSQAVEERIRSAFDLSKISKDALSKASSSTQSNPVYRSRVRTEPTSVTAPQFTAALWSRLEGMVGEMADCCVKVYVLEKVLKMKKDTTTQVVFLDEAMKLLENKPSATFWTSLGRSLEKHARDSAKSSAFLQQTLSTRYPKLLRLFHEFFAKIAVHTDTMYSPTHQSPETILVLRGLANFESLYLSRSSNKLNESVAQAFSGGGRAPPGLNEAINISRSITNELDSARFDPLLVKSVAKNAISSLDMMLSRADSLASAYLSLWEVGVGPAATPQQISNGQIATCLYQCWLRLEKLAGEHSDAAYGILKPTIQKICQAYEHLVEPVMAAVRRELGAIIARLHRIDFSKAVDPMAGMGGPSFYMNDLVEKLSFIKSQVLSNFSIGDAGRTWVMSIVKFVIRTFVLHMSIARPLGESGKLQLTSDMTELEFALSAFLVENPQSKRGGNLEVIGDDYRVLRAMRPLLFLENAQLAVPKQTAGLPPLIVLHHILVRSPVPLPHSLHGWQEAEYVRWVDEHSDAEAWTLVEGGLSHWEKISESEGENGGAASEYIELARAVLRNSQMA</sequence>
<dbReference type="AlphaFoldDB" id="A0A9P6CIE7"/>
<evidence type="ECO:0000259" key="6">
    <source>
        <dbReference type="Pfam" id="PF10392"/>
    </source>
</evidence>
<name>A0A9P6CIE7_9AGAR</name>
<dbReference type="GO" id="GO:0000139">
    <property type="term" value="C:Golgi membrane"/>
    <property type="evidence" value="ECO:0007669"/>
    <property type="project" value="UniProtKB-SubCell"/>
</dbReference>
<dbReference type="Proteomes" id="UP000807353">
    <property type="component" value="Unassembled WGS sequence"/>
</dbReference>
<evidence type="ECO:0000256" key="4">
    <source>
        <dbReference type="ARBA" id="ARBA00023136"/>
    </source>
</evidence>
<evidence type="ECO:0000259" key="7">
    <source>
        <dbReference type="Pfam" id="PF20649"/>
    </source>
</evidence>
<evidence type="ECO:0000256" key="5">
    <source>
        <dbReference type="SAM" id="MobiDB-lite"/>
    </source>
</evidence>
<dbReference type="InterPro" id="IPR048485">
    <property type="entry name" value="COG5_helical"/>
</dbReference>
<dbReference type="GO" id="GO:0006891">
    <property type="term" value="P:intra-Golgi vesicle-mediated transport"/>
    <property type="evidence" value="ECO:0007669"/>
    <property type="project" value="InterPro"/>
</dbReference>
<dbReference type="OrthoDB" id="18786at2759"/>
<organism evidence="8 9">
    <name type="scientific">Collybia nuda</name>
    <dbReference type="NCBI Taxonomy" id="64659"/>
    <lineage>
        <taxon>Eukaryota</taxon>
        <taxon>Fungi</taxon>
        <taxon>Dikarya</taxon>
        <taxon>Basidiomycota</taxon>
        <taxon>Agaricomycotina</taxon>
        <taxon>Agaricomycetes</taxon>
        <taxon>Agaricomycetidae</taxon>
        <taxon>Agaricales</taxon>
        <taxon>Tricholomatineae</taxon>
        <taxon>Clitocybaceae</taxon>
        <taxon>Collybia</taxon>
    </lineage>
</organism>
<dbReference type="InterPro" id="IPR049176">
    <property type="entry name" value="COG5_N"/>
</dbReference>
<dbReference type="Pfam" id="PF20649">
    <property type="entry name" value="COG5_C"/>
    <property type="match status" value="1"/>
</dbReference>
<evidence type="ECO:0000313" key="9">
    <source>
        <dbReference type="Proteomes" id="UP000807353"/>
    </source>
</evidence>
<dbReference type="InterPro" id="IPR019465">
    <property type="entry name" value="Cog5"/>
</dbReference>
<keyword evidence="3" id="KW-0333">Golgi apparatus</keyword>
<dbReference type="Pfam" id="PF10392">
    <property type="entry name" value="COG5_N"/>
    <property type="match status" value="1"/>
</dbReference>
<feature type="domain" description="Conserved oligomeric Golgi complex subunit 5 helical" evidence="7">
    <location>
        <begin position="257"/>
        <end position="470"/>
    </location>
</feature>
<proteinExistence type="predicted"/>
<keyword evidence="4" id="KW-0472">Membrane</keyword>
<gene>
    <name evidence="8" type="ORF">BDZ94DRAFT_1305366</name>
</gene>
<comment type="subcellular location">
    <subcellularLocation>
        <location evidence="1">Golgi apparatus membrane</location>
        <topology evidence="1">Peripheral membrane protein</topology>
    </subcellularLocation>
</comment>
<evidence type="ECO:0000313" key="8">
    <source>
        <dbReference type="EMBL" id="KAF9467272.1"/>
    </source>
</evidence>
<reference evidence="8" key="1">
    <citation type="submission" date="2020-11" db="EMBL/GenBank/DDBJ databases">
        <authorList>
            <consortium name="DOE Joint Genome Institute"/>
            <person name="Ahrendt S."/>
            <person name="Riley R."/>
            <person name="Andreopoulos W."/>
            <person name="Labutti K."/>
            <person name="Pangilinan J."/>
            <person name="Ruiz-Duenas F.J."/>
            <person name="Barrasa J.M."/>
            <person name="Sanchez-Garcia M."/>
            <person name="Camarero S."/>
            <person name="Miyauchi S."/>
            <person name="Serrano A."/>
            <person name="Linde D."/>
            <person name="Babiker R."/>
            <person name="Drula E."/>
            <person name="Ayuso-Fernandez I."/>
            <person name="Pacheco R."/>
            <person name="Padilla G."/>
            <person name="Ferreira P."/>
            <person name="Barriuso J."/>
            <person name="Kellner H."/>
            <person name="Castanera R."/>
            <person name="Alfaro M."/>
            <person name="Ramirez L."/>
            <person name="Pisabarro A.G."/>
            <person name="Kuo A."/>
            <person name="Tritt A."/>
            <person name="Lipzen A."/>
            <person name="He G."/>
            <person name="Yan M."/>
            <person name="Ng V."/>
            <person name="Cullen D."/>
            <person name="Martin F."/>
            <person name="Rosso M.-N."/>
            <person name="Henrissat B."/>
            <person name="Hibbett D."/>
            <person name="Martinez A.T."/>
            <person name="Grigoriev I.V."/>
        </authorList>
    </citation>
    <scope>NUCLEOTIDE SEQUENCE</scope>
    <source>
        <strain evidence="8">CBS 247.69</strain>
    </source>
</reference>
<evidence type="ECO:0000256" key="1">
    <source>
        <dbReference type="ARBA" id="ARBA00004395"/>
    </source>
</evidence>
<accession>A0A9P6CIE7</accession>
<evidence type="ECO:0000256" key="2">
    <source>
        <dbReference type="ARBA" id="ARBA00020974"/>
    </source>
</evidence>